<sequence>MRCGYMKKSTYLINTIVASLAASGPVVADKLDVASTFATSNLLGQMGVKFADNVEIATGGDVKLKLHEPGDLVPTLEVFDAVSSGAIDAGWDWMGYWSSVVPVAQFYGGLPFGPTSEVSASWMWSGGGIDIIQREYAKHNVMVLPCFIEPQETAGWYRDEITGPDSFNGMKIRMSGLGAKVLTKLGASTQLVPGSETYLALERGRVDAADFAIPTVDEALGFYEVAKYNYFPGWHQSASWFSFIINKDVWDGYSDKRKAQFELACQATIQYTLNRLPAEQTEVIERMEKKGTITKRLPDDVINSLELAWGEILNEELKKPIVKEMYESLQTHQAKIMKWNELQNLK</sequence>
<keyword evidence="1 2" id="KW-0732">Signal</keyword>
<dbReference type="Gene3D" id="3.40.190.10">
    <property type="entry name" value="Periplasmic binding protein-like II"/>
    <property type="match status" value="1"/>
</dbReference>
<organism evidence="3 4">
    <name type="scientific">Marinobacterium rhizophilum</name>
    <dbReference type="NCBI Taxonomy" id="420402"/>
    <lineage>
        <taxon>Bacteria</taxon>
        <taxon>Pseudomonadati</taxon>
        <taxon>Pseudomonadota</taxon>
        <taxon>Gammaproteobacteria</taxon>
        <taxon>Oceanospirillales</taxon>
        <taxon>Oceanospirillaceae</taxon>
        <taxon>Marinobacterium</taxon>
    </lineage>
</organism>
<reference evidence="3" key="1">
    <citation type="submission" date="2021-04" db="EMBL/GenBank/DDBJ databases">
        <title>Oceanospirillales bacteria with DddD are important DMSP degraders in coastal seawater.</title>
        <authorList>
            <person name="Liu J."/>
        </authorList>
    </citation>
    <scope>NUCLEOTIDE SEQUENCE</scope>
    <source>
        <strain evidence="3">D13-1</strain>
    </source>
</reference>
<dbReference type="InterPro" id="IPR018389">
    <property type="entry name" value="DctP_fam"/>
</dbReference>
<dbReference type="Proteomes" id="UP001058461">
    <property type="component" value="Chromosome"/>
</dbReference>
<dbReference type="EMBL" id="CP073347">
    <property type="protein sequence ID" value="UTW11970.1"/>
    <property type="molecule type" value="Genomic_DNA"/>
</dbReference>
<dbReference type="InterPro" id="IPR038404">
    <property type="entry name" value="TRAP_DctP_sf"/>
</dbReference>
<keyword evidence="4" id="KW-1185">Reference proteome</keyword>
<dbReference type="CDD" id="cd13604">
    <property type="entry name" value="PBP2_TRAP_ketoacid_lactate_like"/>
    <property type="match status" value="1"/>
</dbReference>
<feature type="signal peptide" evidence="2">
    <location>
        <begin position="1"/>
        <end position="28"/>
    </location>
</feature>
<dbReference type="NCBIfam" id="NF037995">
    <property type="entry name" value="TRAP_S1"/>
    <property type="match status" value="1"/>
</dbReference>
<dbReference type="PANTHER" id="PTHR33376:SF5">
    <property type="entry name" value="EXTRACYTOPLASMIC SOLUTE RECEPTOR PROTEIN"/>
    <property type="match status" value="1"/>
</dbReference>
<evidence type="ECO:0000256" key="2">
    <source>
        <dbReference type="SAM" id="SignalP"/>
    </source>
</evidence>
<feature type="chain" id="PRO_5046210985" evidence="2">
    <location>
        <begin position="29"/>
        <end position="346"/>
    </location>
</feature>
<dbReference type="Gene3D" id="3.40.190.170">
    <property type="entry name" value="Bacterial extracellular solute-binding protein, family 7"/>
    <property type="match status" value="1"/>
</dbReference>
<evidence type="ECO:0000256" key="1">
    <source>
        <dbReference type="ARBA" id="ARBA00022729"/>
    </source>
</evidence>
<dbReference type="Pfam" id="PF03480">
    <property type="entry name" value="DctP"/>
    <property type="match status" value="1"/>
</dbReference>
<gene>
    <name evidence="3" type="ORF">KDW95_22500</name>
</gene>
<dbReference type="InterPro" id="IPR026289">
    <property type="entry name" value="SBP_TakP-like"/>
</dbReference>
<protein>
    <submittedName>
        <fullName evidence="3">TRAP transporter substrate-binding protein</fullName>
    </submittedName>
</protein>
<evidence type="ECO:0000313" key="3">
    <source>
        <dbReference type="EMBL" id="UTW11970.1"/>
    </source>
</evidence>
<dbReference type="PANTHER" id="PTHR33376">
    <property type="match status" value="1"/>
</dbReference>
<dbReference type="PIRSF" id="PIRSF039026">
    <property type="entry name" value="SiaP"/>
    <property type="match status" value="1"/>
</dbReference>
<accession>A0ABY5HHX7</accession>
<name>A0ABY5HHX7_9GAMM</name>
<evidence type="ECO:0000313" key="4">
    <source>
        <dbReference type="Proteomes" id="UP001058461"/>
    </source>
</evidence>
<proteinExistence type="predicted"/>